<evidence type="ECO:0000256" key="4">
    <source>
        <dbReference type="ARBA" id="ARBA00023295"/>
    </source>
</evidence>
<dbReference type="InterPro" id="IPR013320">
    <property type="entry name" value="ConA-like_dom_sf"/>
</dbReference>
<dbReference type="InterPro" id="IPR041542">
    <property type="entry name" value="GH43_C2"/>
</dbReference>
<dbReference type="Proteomes" id="UP001152649">
    <property type="component" value="Unassembled WGS sequence"/>
</dbReference>
<organism evidence="8 9">
    <name type="scientific">Penicillium salamii</name>
    <dbReference type="NCBI Taxonomy" id="1612424"/>
    <lineage>
        <taxon>Eukaryota</taxon>
        <taxon>Fungi</taxon>
        <taxon>Dikarya</taxon>
        <taxon>Ascomycota</taxon>
        <taxon>Pezizomycotina</taxon>
        <taxon>Eurotiomycetes</taxon>
        <taxon>Eurotiomycetidae</taxon>
        <taxon>Eurotiales</taxon>
        <taxon>Aspergillaceae</taxon>
        <taxon>Penicillium</taxon>
    </lineage>
</organism>
<evidence type="ECO:0000313" key="8">
    <source>
        <dbReference type="EMBL" id="CAG8290084.1"/>
    </source>
</evidence>
<evidence type="ECO:0000256" key="6">
    <source>
        <dbReference type="PIRSR" id="PIRSR606710-2"/>
    </source>
</evidence>
<dbReference type="InterPro" id="IPR051795">
    <property type="entry name" value="Glycosyl_Hydrlase_43"/>
</dbReference>
<reference evidence="8" key="1">
    <citation type="submission" date="2021-07" db="EMBL/GenBank/DDBJ databases">
        <authorList>
            <person name="Branca A.L. A."/>
        </authorList>
    </citation>
    <scope>NUCLEOTIDE SEQUENCE</scope>
</reference>
<dbReference type="EMBL" id="CAJVPG010000055">
    <property type="protein sequence ID" value="CAG8290084.1"/>
    <property type="molecule type" value="Genomic_DNA"/>
</dbReference>
<dbReference type="SUPFAM" id="SSF75005">
    <property type="entry name" value="Arabinanase/levansucrase/invertase"/>
    <property type="match status" value="1"/>
</dbReference>
<proteinExistence type="inferred from homology"/>
<keyword evidence="9" id="KW-1185">Reference proteome</keyword>
<evidence type="ECO:0000256" key="5">
    <source>
        <dbReference type="PIRSR" id="PIRSR606710-1"/>
    </source>
</evidence>
<dbReference type="PANTHER" id="PTHR42812:SF16">
    <property type="entry name" value="HYDROLASE, PUTATIVE (AFU_ORTHOLOGUE AFUA_7G06110)-RELATED"/>
    <property type="match status" value="1"/>
</dbReference>
<evidence type="ECO:0000259" key="7">
    <source>
        <dbReference type="Pfam" id="PF17851"/>
    </source>
</evidence>
<keyword evidence="4" id="KW-0326">Glycosidase</keyword>
<accession>A0A9W4IJV3</accession>
<dbReference type="GO" id="GO:0004553">
    <property type="term" value="F:hydrolase activity, hydrolyzing O-glycosyl compounds"/>
    <property type="evidence" value="ECO:0007669"/>
    <property type="project" value="InterPro"/>
</dbReference>
<keyword evidence="2" id="KW-0732">Signal</keyword>
<dbReference type="CDD" id="cd18617">
    <property type="entry name" value="GH43_XynB-like"/>
    <property type="match status" value="1"/>
</dbReference>
<keyword evidence="3" id="KW-0378">Hydrolase</keyword>
<dbReference type="InterPro" id="IPR023296">
    <property type="entry name" value="Glyco_hydro_beta-prop_sf"/>
</dbReference>
<gene>
    <name evidence="8" type="ORF">PSALAMII_LOCUS1619</name>
</gene>
<feature type="site" description="Important for catalytic activity, responsible for pKa modulation of the active site Glu and correct orientation of both the proton donor and substrate" evidence="6">
    <location>
        <position position="448"/>
    </location>
</feature>
<dbReference type="Gene3D" id="2.115.10.20">
    <property type="entry name" value="Glycosyl hydrolase domain, family 43"/>
    <property type="match status" value="1"/>
</dbReference>
<dbReference type="SUPFAM" id="SSF49899">
    <property type="entry name" value="Concanavalin A-like lectins/glucanases"/>
    <property type="match status" value="1"/>
</dbReference>
<evidence type="ECO:0000256" key="3">
    <source>
        <dbReference type="ARBA" id="ARBA00022801"/>
    </source>
</evidence>
<dbReference type="Pfam" id="PF04616">
    <property type="entry name" value="Glyco_hydro_43"/>
    <property type="match status" value="1"/>
</dbReference>
<evidence type="ECO:0000256" key="1">
    <source>
        <dbReference type="ARBA" id="ARBA00009865"/>
    </source>
</evidence>
<dbReference type="GO" id="GO:0005975">
    <property type="term" value="P:carbohydrate metabolic process"/>
    <property type="evidence" value="ECO:0007669"/>
    <property type="project" value="InterPro"/>
</dbReference>
<feature type="domain" description="Beta-xylosidase C-terminal Concanavalin A-like" evidence="7">
    <location>
        <begin position="649"/>
        <end position="857"/>
    </location>
</feature>
<feature type="active site" description="Proton acceptor" evidence="5">
    <location>
        <position position="312"/>
    </location>
</feature>
<comment type="caution">
    <text evidence="8">The sequence shown here is derived from an EMBL/GenBank/DDBJ whole genome shotgun (WGS) entry which is preliminary data.</text>
</comment>
<name>A0A9W4IJV3_9EURO</name>
<evidence type="ECO:0000256" key="2">
    <source>
        <dbReference type="ARBA" id="ARBA00022729"/>
    </source>
</evidence>
<evidence type="ECO:0000313" key="9">
    <source>
        <dbReference type="Proteomes" id="UP001152649"/>
    </source>
</evidence>
<dbReference type="AlphaFoldDB" id="A0A9W4IJV3"/>
<dbReference type="InterPro" id="IPR006710">
    <property type="entry name" value="Glyco_hydro_43"/>
</dbReference>
<dbReference type="Pfam" id="PF17851">
    <property type="entry name" value="GH43_C2"/>
    <property type="match status" value="1"/>
</dbReference>
<dbReference type="Gene3D" id="2.60.120.200">
    <property type="match status" value="1"/>
</dbReference>
<protein>
    <recommendedName>
        <fullName evidence="7">Beta-xylosidase C-terminal Concanavalin A-like domain-containing protein</fullName>
    </recommendedName>
</protein>
<dbReference type="OrthoDB" id="7777654at2759"/>
<dbReference type="PANTHER" id="PTHR42812">
    <property type="entry name" value="BETA-XYLOSIDASE"/>
    <property type="match status" value="1"/>
</dbReference>
<feature type="active site" description="Proton donor" evidence="5">
    <location>
        <position position="511"/>
    </location>
</feature>
<comment type="similarity">
    <text evidence="1">Belongs to the glycosyl hydrolase 43 family.</text>
</comment>
<sequence>MAAFFQRQPYISKAETVNTALPCSETFWKAPTAWAWKSLLGPADIPPSTYFLTTLTTILLHKNIPDVLPFPPLDDFCKTLYVYVLHSHVFEWRQTICMLNPTGLLSSPVSLAPQNIGDSLQERRDWLLASLKNWNDFYGNGNLADPTNRSPKSSSGILLYHLAIMALHLNFSDLHIVAGRSGSDADIELAKQSLRNWLQGDRAQKIFDCNSQMLSAALDTIAGGDAQQCGFELAICLFMGGLTSWAMSRFGGLNGHNFSVRNEDASLHNIAYIADRPNCPKPSILKILSDMATTLSSGGMFNNPIIPGFNPDPSICRVNDDYYLVTSTFEYYPGIPVYHSKDLLQWKLIGHVITRHSQINMRTTEPSGGLWAPTIRHHKGRFYVSLGCTHRFRPKEWVSFSHQAQIYRMRLMSSQDIIIPRGFYVSTTDIWDSSSWSDPTFFDVPGIDQDLFFDDDDKVYFSAVNMIIDPKVKKHGLGLATFTAEIDMNSGRCLGPIKWNRLSDFGIGIAEGPHIFKKDGYYYLSTAEGGTDEGHQQWISRSTVGPFGPWELGPKGSINPAIFNGDDPSIRNTGHLDFIETPSGKWFAVFLGVRPQGKDSELISQLGRETFMSPVEWIDGWPIVNNRQPISLQMQAEGMQLLTQAQSWRDDFKESTLQLGWYHLRTPLKKDYSLSESPGCLTIYGNAYRIDGSECPSMLLQKQTGFSGEWKTRLSFLPTEAGHEAGTAIWWSQFAHASIGLRKPFDEEKDGLEIVARCYDEKDDDFKEFIYQLPLKDQTIELIIRAHPTEYELCFSVVEENQSISSPVKLGQISSTALTHRRSGKESPNTGAHFAIYGQGAYDKPCFDPARFEFVEWNVSTTHN</sequence>